<dbReference type="InterPro" id="IPR005123">
    <property type="entry name" value="Oxoglu/Fe-dep_dioxygenase_dom"/>
</dbReference>
<dbReference type="SUPFAM" id="SSF51197">
    <property type="entry name" value="Clavaminate synthase-like"/>
    <property type="match status" value="1"/>
</dbReference>
<keyword evidence="9" id="KW-1185">Reference proteome</keyword>
<evidence type="ECO:0000256" key="7">
    <source>
        <dbReference type="SAM" id="MobiDB-lite"/>
    </source>
</evidence>
<evidence type="ECO:0000256" key="1">
    <source>
        <dbReference type="ARBA" id="ARBA00001954"/>
    </source>
</evidence>
<keyword evidence="5" id="KW-0560">Oxidoreductase</keyword>
<reference evidence="10" key="2">
    <citation type="submission" date="2025-08" db="UniProtKB">
        <authorList>
            <consortium name="RefSeq"/>
        </authorList>
    </citation>
    <scope>IDENTIFICATION</scope>
    <source>
        <tissue evidence="10">Leaf</tissue>
    </source>
</reference>
<evidence type="ECO:0000313" key="9">
    <source>
        <dbReference type="Proteomes" id="UP000694864"/>
    </source>
</evidence>
<dbReference type="GeneID" id="104765221"/>
<evidence type="ECO:0000256" key="6">
    <source>
        <dbReference type="ARBA" id="ARBA00023004"/>
    </source>
</evidence>
<organism evidence="9 10">
    <name type="scientific">Camelina sativa</name>
    <name type="common">False flax</name>
    <name type="synonym">Myagrum sativum</name>
    <dbReference type="NCBI Taxonomy" id="90675"/>
    <lineage>
        <taxon>Eukaryota</taxon>
        <taxon>Viridiplantae</taxon>
        <taxon>Streptophyta</taxon>
        <taxon>Embryophyta</taxon>
        <taxon>Tracheophyta</taxon>
        <taxon>Spermatophyta</taxon>
        <taxon>Magnoliopsida</taxon>
        <taxon>eudicotyledons</taxon>
        <taxon>Gunneridae</taxon>
        <taxon>Pentapetalae</taxon>
        <taxon>rosids</taxon>
        <taxon>malvids</taxon>
        <taxon>Brassicales</taxon>
        <taxon>Brassicaceae</taxon>
        <taxon>Camelineae</taxon>
        <taxon>Camelina</taxon>
    </lineage>
</organism>
<dbReference type="Gene3D" id="2.60.120.590">
    <property type="entry name" value="Alpha-ketoglutarate-dependent dioxygenase AlkB-like"/>
    <property type="match status" value="1"/>
</dbReference>
<feature type="compositionally biased region" description="Basic and acidic residues" evidence="7">
    <location>
        <begin position="61"/>
        <end position="70"/>
    </location>
</feature>
<feature type="region of interest" description="Disordered" evidence="7">
    <location>
        <begin position="87"/>
        <end position="135"/>
    </location>
</feature>
<evidence type="ECO:0000256" key="5">
    <source>
        <dbReference type="ARBA" id="ARBA00023002"/>
    </source>
</evidence>
<keyword evidence="4" id="KW-0223">Dioxygenase</keyword>
<feature type="region of interest" description="Disordered" evidence="7">
    <location>
        <begin position="244"/>
        <end position="277"/>
    </location>
</feature>
<dbReference type="InterPro" id="IPR027450">
    <property type="entry name" value="AlkB-like"/>
</dbReference>
<comment type="cofactor">
    <cofactor evidence="1">
        <name>Fe(2+)</name>
        <dbReference type="ChEBI" id="CHEBI:29033"/>
    </cofactor>
</comment>
<evidence type="ECO:0000256" key="2">
    <source>
        <dbReference type="ARBA" id="ARBA00007879"/>
    </source>
</evidence>
<comment type="similarity">
    <text evidence="2">Belongs to the alkB family.</text>
</comment>
<evidence type="ECO:0000313" key="10">
    <source>
        <dbReference type="RefSeq" id="XP_010487202.1"/>
    </source>
</evidence>
<feature type="domain" description="Fe2OG dioxygenase" evidence="8">
    <location>
        <begin position="424"/>
        <end position="534"/>
    </location>
</feature>
<accession>A0ABM0XK91</accession>
<dbReference type="PROSITE" id="PS51471">
    <property type="entry name" value="FE2OG_OXY"/>
    <property type="match status" value="1"/>
</dbReference>
<dbReference type="Pfam" id="PF13532">
    <property type="entry name" value="2OG-FeII_Oxy_2"/>
    <property type="match status" value="1"/>
</dbReference>
<name>A0ABM0XK91_CAMSA</name>
<gene>
    <name evidence="10" type="primary">LOC104765221</name>
</gene>
<proteinExistence type="inferred from homology"/>
<dbReference type="InterPro" id="IPR037151">
    <property type="entry name" value="AlkB-like_sf"/>
</dbReference>
<evidence type="ECO:0000256" key="3">
    <source>
        <dbReference type="ARBA" id="ARBA00022723"/>
    </source>
</evidence>
<dbReference type="PANTHER" id="PTHR16557">
    <property type="entry name" value="ALKYLATED DNA REPAIR PROTEIN ALKB-RELATED"/>
    <property type="match status" value="1"/>
</dbReference>
<reference evidence="9" key="1">
    <citation type="journal article" date="2014" name="Nat. Commun.">
        <title>The emerging biofuel crop Camelina sativa retains a highly undifferentiated hexaploid genome structure.</title>
        <authorList>
            <person name="Kagale S."/>
            <person name="Koh C."/>
            <person name="Nixon J."/>
            <person name="Bollina V."/>
            <person name="Clarke W.E."/>
            <person name="Tuteja R."/>
            <person name="Spillane C."/>
            <person name="Robinson S.J."/>
            <person name="Links M.G."/>
            <person name="Clarke C."/>
            <person name="Higgins E.E."/>
            <person name="Huebert T."/>
            <person name="Sharpe A.G."/>
            <person name="Parkin I.A."/>
        </authorList>
    </citation>
    <scope>NUCLEOTIDE SEQUENCE [LARGE SCALE GENOMIC DNA]</scope>
    <source>
        <strain evidence="9">cv. DH55</strain>
    </source>
</reference>
<dbReference type="PANTHER" id="PTHR16557:SF2">
    <property type="entry name" value="NUCLEIC ACID DIOXYGENASE ALKBH1"/>
    <property type="match status" value="1"/>
</dbReference>
<dbReference type="InterPro" id="IPR004574">
    <property type="entry name" value="Alkb"/>
</dbReference>
<protein>
    <submittedName>
        <fullName evidence="10">Uncharacterized protein LOC104765221</fullName>
    </submittedName>
</protein>
<evidence type="ECO:0000256" key="4">
    <source>
        <dbReference type="ARBA" id="ARBA00022964"/>
    </source>
</evidence>
<keyword evidence="3" id="KW-0479">Metal-binding</keyword>
<feature type="region of interest" description="Disordered" evidence="7">
    <location>
        <begin position="1"/>
        <end position="72"/>
    </location>
</feature>
<sequence>MNRGEARGFGGRKGSRGQMDYRPKGESPVTVDRSLDESSGSRGRGSRGRGRSTTSWCPRDSSGRGGHEHSPGQVYVQESNAVFVEKGVQHNRRGVSTVDRSLVDSSGSMGRGPRERGGSRTSWSPRDSFGRGGHEHSPVQVYVQESNAVFVEKGVQQHRKLQEDKLGSTKQPDEGAAAFKFSGDNKDLLQSSPSSSSKSISLSGGLFVSKESEDKDVKNGARIHDLVNQMEDVSLSCQDSVSSTSEKVELSSAEDQNSTAHKSGGEGNSSSERNTGPFDISLKKTGIVLKPALFNLNKEKRKSTKGHTGIVIRPGMVLLKNYLSINDQVMIVNKCRQLGLGEGGFYQPGYRDEAILRLKMMCLGKNWDPETSRYGEVRPVDGSRPPKIPVEFNQFIEKAIKESQSLTASKSNETSGEVTMPFMSPDICIVNFYTSTGRLGLHRDKDESEKSIRKGLPVVSFSVGDSAEFLYGDQLDEAMAETLVLESGDVLLFGGKSRNIFHGVRSIRKDTAPKVLLQETSLRPGRLNLTFRQY</sequence>
<dbReference type="Proteomes" id="UP000694864">
    <property type="component" value="Chromosome 19"/>
</dbReference>
<keyword evidence="6" id="KW-0408">Iron</keyword>
<evidence type="ECO:0000259" key="8">
    <source>
        <dbReference type="PROSITE" id="PS51471"/>
    </source>
</evidence>
<dbReference type="RefSeq" id="XP_010487202.1">
    <property type="nucleotide sequence ID" value="XM_010488900.2"/>
</dbReference>